<dbReference type="InterPro" id="IPR003593">
    <property type="entry name" value="AAA+_ATPase"/>
</dbReference>
<dbReference type="Pfam" id="PF00005">
    <property type="entry name" value="ABC_tran"/>
    <property type="match status" value="1"/>
</dbReference>
<reference evidence="8 9" key="1">
    <citation type="submission" date="2019-04" db="EMBL/GenBank/DDBJ databases">
        <title>Draft genome sequences for three unisolated Alnus-infective Frankia Sp+ strains, AgTrS, AiOr and AvVan, the first sequenced Frankia strains able to sporulate in-planta.</title>
        <authorList>
            <person name="Bethencourt L."/>
            <person name="Vautrin F."/>
            <person name="Taib N."/>
            <person name="Dubost A."/>
            <person name="Castro-Garcia L."/>
            <person name="Imbaud O."/>
            <person name="Abrouk D."/>
            <person name="Fournier P."/>
            <person name="Briolay J."/>
            <person name="Nguyen A."/>
            <person name="Normand P."/>
            <person name="Fernandez M.P."/>
            <person name="Brochier-Armanet C."/>
            <person name="Herrera-Belaroussi A."/>
        </authorList>
    </citation>
    <scope>NUCLEOTIDE SEQUENCE [LARGE SCALE GENOMIC DNA]</scope>
    <source>
        <strain evidence="8 9">AvVan</strain>
    </source>
</reference>
<feature type="domain" description="ABC transporter" evidence="7">
    <location>
        <begin position="30"/>
        <end position="253"/>
    </location>
</feature>
<dbReference type="SUPFAM" id="SSF52540">
    <property type="entry name" value="P-loop containing nucleoside triphosphate hydrolases"/>
    <property type="match status" value="1"/>
</dbReference>
<dbReference type="Gene3D" id="3.40.50.300">
    <property type="entry name" value="P-loop containing nucleotide triphosphate hydrolases"/>
    <property type="match status" value="1"/>
</dbReference>
<proteinExistence type="predicted"/>
<accession>A0A4S5ESY4</accession>
<dbReference type="InterPro" id="IPR050763">
    <property type="entry name" value="ABC_transporter_ATP-binding"/>
</dbReference>
<keyword evidence="5" id="KW-0046">Antibiotic resistance</keyword>
<keyword evidence="4 8" id="KW-0067">ATP-binding</keyword>
<feature type="compositionally biased region" description="Low complexity" evidence="6">
    <location>
        <begin position="10"/>
        <end position="22"/>
    </location>
</feature>
<evidence type="ECO:0000313" key="8">
    <source>
        <dbReference type="EMBL" id="THJ75561.1"/>
    </source>
</evidence>
<evidence type="ECO:0000256" key="3">
    <source>
        <dbReference type="ARBA" id="ARBA00022741"/>
    </source>
</evidence>
<feature type="region of interest" description="Disordered" evidence="6">
    <location>
        <begin position="1"/>
        <end position="23"/>
    </location>
</feature>
<dbReference type="OrthoDB" id="9804819at2"/>
<keyword evidence="9" id="KW-1185">Reference proteome</keyword>
<evidence type="ECO:0000256" key="1">
    <source>
        <dbReference type="ARBA" id="ARBA00004202"/>
    </source>
</evidence>
<dbReference type="SMART" id="SM00382">
    <property type="entry name" value="AAA"/>
    <property type="match status" value="1"/>
</dbReference>
<dbReference type="PROSITE" id="PS00211">
    <property type="entry name" value="ABC_TRANSPORTER_1"/>
    <property type="match status" value="1"/>
</dbReference>
<dbReference type="InterPro" id="IPR027417">
    <property type="entry name" value="P-loop_NTPase"/>
</dbReference>
<dbReference type="EMBL" id="SSXH01000066">
    <property type="protein sequence ID" value="THJ75561.1"/>
    <property type="molecule type" value="Genomic_DNA"/>
</dbReference>
<protein>
    <submittedName>
        <fullName evidence="8">ABC transporter ATP-binding protein</fullName>
    </submittedName>
</protein>
<comment type="caution">
    <text evidence="8">The sequence shown here is derived from an EMBL/GenBank/DDBJ whole genome shotgun (WGS) entry which is preliminary data.</text>
</comment>
<organism evidence="8 9">
    <name type="scientific">Candidatus Frankia alpina</name>
    <dbReference type="NCBI Taxonomy" id="2699483"/>
    <lineage>
        <taxon>Bacteria</taxon>
        <taxon>Bacillati</taxon>
        <taxon>Actinomycetota</taxon>
        <taxon>Actinomycetes</taxon>
        <taxon>Frankiales</taxon>
        <taxon>Frankiaceae</taxon>
        <taxon>Frankia</taxon>
    </lineage>
</organism>
<evidence type="ECO:0000313" key="9">
    <source>
        <dbReference type="Proteomes" id="UP000305282"/>
    </source>
</evidence>
<dbReference type="Proteomes" id="UP000305282">
    <property type="component" value="Unassembled WGS sequence"/>
</dbReference>
<dbReference type="PANTHER" id="PTHR42711:SF17">
    <property type="entry name" value="ABC TRANSPORTER ATP-BINDING PROTEIN"/>
    <property type="match status" value="1"/>
</dbReference>
<dbReference type="RefSeq" id="WP_136447104.1">
    <property type="nucleotide sequence ID" value="NZ_SSXH01000066.1"/>
</dbReference>
<name>A0A4S5ESY4_9ACTN</name>
<evidence type="ECO:0000256" key="2">
    <source>
        <dbReference type="ARBA" id="ARBA00022448"/>
    </source>
</evidence>
<dbReference type="PROSITE" id="PS50893">
    <property type="entry name" value="ABC_TRANSPORTER_2"/>
    <property type="match status" value="1"/>
</dbReference>
<keyword evidence="3" id="KW-0547">Nucleotide-binding</keyword>
<comment type="subcellular location">
    <subcellularLocation>
        <location evidence="1">Cell membrane</location>
        <topology evidence="1">Peripheral membrane protein</topology>
    </subcellularLocation>
</comment>
<dbReference type="GO" id="GO:0005886">
    <property type="term" value="C:plasma membrane"/>
    <property type="evidence" value="ECO:0007669"/>
    <property type="project" value="UniProtKB-SubCell"/>
</dbReference>
<dbReference type="AlphaFoldDB" id="A0A4S5ESY4"/>
<evidence type="ECO:0000256" key="6">
    <source>
        <dbReference type="SAM" id="MobiDB-lite"/>
    </source>
</evidence>
<dbReference type="InterPro" id="IPR017871">
    <property type="entry name" value="ABC_transporter-like_CS"/>
</dbReference>
<dbReference type="PANTHER" id="PTHR42711">
    <property type="entry name" value="ABC TRANSPORTER ATP-BINDING PROTEIN"/>
    <property type="match status" value="1"/>
</dbReference>
<dbReference type="GO" id="GO:0016887">
    <property type="term" value="F:ATP hydrolysis activity"/>
    <property type="evidence" value="ECO:0007669"/>
    <property type="project" value="InterPro"/>
</dbReference>
<dbReference type="InterPro" id="IPR003439">
    <property type="entry name" value="ABC_transporter-like_ATP-bd"/>
</dbReference>
<dbReference type="CDD" id="cd03230">
    <property type="entry name" value="ABC_DR_subfamily_A"/>
    <property type="match status" value="1"/>
</dbReference>
<evidence type="ECO:0000256" key="4">
    <source>
        <dbReference type="ARBA" id="ARBA00022840"/>
    </source>
</evidence>
<dbReference type="GO" id="GO:0005524">
    <property type="term" value="F:ATP binding"/>
    <property type="evidence" value="ECO:0007669"/>
    <property type="project" value="UniProtKB-KW"/>
</dbReference>
<dbReference type="GO" id="GO:0046677">
    <property type="term" value="P:response to antibiotic"/>
    <property type="evidence" value="ECO:0007669"/>
    <property type="project" value="UniProtKB-KW"/>
</dbReference>
<keyword evidence="2" id="KW-0813">Transport</keyword>
<sequence length="350" mass="35889">MMRTPPPPGSASRAAFRAGAEPGLTPPHSVHLVGVRKRYGGVQAVDGVDLAIAPGEVVALLGPNGAGKSTTIDMLLGLTRPDSGTVRLFGRAPRQACTAGLVGAMLQNGGLLPEITVGKMLTAVRALYPRALPTAEVLARAGVGDLADTRTDRLSGGQRQRVRFALALLPDPDLIVLDEPTAAMDVASRRAFWASMRVWAAGGRTALFATHHLEEADAFADRIVLLRRGRVIADGPTTEVKALVGGRTIRATLRGLDAAGLAGLGRLPGVARAEGRGESVTLTCPDSDAALRALLATHPTAEDIEIVGAGLEDAFVALTTDDTATAAAAASPAVPIPARGAAAGRKESAS</sequence>
<gene>
    <name evidence="8" type="ORF">E7Y31_04770</name>
</gene>
<evidence type="ECO:0000256" key="5">
    <source>
        <dbReference type="ARBA" id="ARBA00023251"/>
    </source>
</evidence>
<evidence type="ECO:0000259" key="7">
    <source>
        <dbReference type="PROSITE" id="PS50893"/>
    </source>
</evidence>